<dbReference type="PATRIC" id="fig|1411022.3.peg.1982"/>
<keyword evidence="1" id="KW-0472">Membrane</keyword>
<evidence type="ECO:0000313" key="2">
    <source>
        <dbReference type="EMBL" id="ETK05973.1"/>
    </source>
</evidence>
<keyword evidence="1" id="KW-1133">Transmembrane helix</keyword>
<sequence>MYPANFPGLGEALIFFCFFSCIKTRKDDYNKVQNVSAGRL</sequence>
<name>W2CG04_9BACT</name>
<evidence type="ECO:0000313" key="3">
    <source>
        <dbReference type="Proteomes" id="UP000034982"/>
    </source>
</evidence>
<organism evidence="2 3">
    <name type="scientific">Tannerella sp. oral taxon BU063 isolate Cell 1/3</name>
    <dbReference type="NCBI Taxonomy" id="1411022"/>
    <lineage>
        <taxon>Bacteria</taxon>
        <taxon>Pseudomonadati</taxon>
        <taxon>Bacteroidota</taxon>
        <taxon>Bacteroidia</taxon>
        <taxon>Bacteroidales</taxon>
        <taxon>Tannerellaceae</taxon>
        <taxon>Tannerella</taxon>
    </lineage>
</organism>
<proteinExistence type="predicted"/>
<feature type="transmembrane region" description="Helical" evidence="1">
    <location>
        <begin position="6"/>
        <end position="22"/>
    </location>
</feature>
<dbReference type="Proteomes" id="UP000034982">
    <property type="component" value="Unassembled WGS sequence"/>
</dbReference>
<comment type="caution">
    <text evidence="2">The sequence shown here is derived from an EMBL/GenBank/DDBJ whole genome shotgun (WGS) entry which is preliminary data.</text>
</comment>
<dbReference type="EMBL" id="AYYE01001255">
    <property type="protein sequence ID" value="ETK05973.1"/>
    <property type="molecule type" value="Genomic_DNA"/>
</dbReference>
<evidence type="ECO:0000256" key="1">
    <source>
        <dbReference type="SAM" id="Phobius"/>
    </source>
</evidence>
<protein>
    <submittedName>
        <fullName evidence="2">Uncharacterized protein</fullName>
    </submittedName>
</protein>
<accession>W2CG04</accession>
<reference evidence="2 3" key="1">
    <citation type="submission" date="2013-11" db="EMBL/GenBank/DDBJ databases">
        <title>Single cell genomics of uncultured Tannerella BU063 (oral taxon 286).</title>
        <authorList>
            <person name="Beall C.J."/>
            <person name="Campbell A.G."/>
            <person name="Griffen A.L."/>
            <person name="Podar M."/>
            <person name="Leys E.J."/>
        </authorList>
    </citation>
    <scope>NUCLEOTIDE SEQUENCE [LARGE SCALE GENOMIC DNA]</scope>
    <source>
        <strain evidence="2">Cell 1/3</strain>
    </source>
</reference>
<dbReference type="AlphaFoldDB" id="W2CG04"/>
<keyword evidence="1" id="KW-0812">Transmembrane</keyword>
<gene>
    <name evidence="2" type="ORF">T230_14800</name>
</gene>